<dbReference type="EMBL" id="JADFTS010000006">
    <property type="protein sequence ID" value="KAF9603617.1"/>
    <property type="molecule type" value="Genomic_DNA"/>
</dbReference>
<evidence type="ECO:0000313" key="2">
    <source>
        <dbReference type="Proteomes" id="UP000631114"/>
    </source>
</evidence>
<dbReference type="OrthoDB" id="203237at2759"/>
<comment type="caution">
    <text evidence="1">The sequence shown here is derived from an EMBL/GenBank/DDBJ whole genome shotgun (WGS) entry which is preliminary data.</text>
</comment>
<dbReference type="AlphaFoldDB" id="A0A835HSH5"/>
<evidence type="ECO:0000313" key="1">
    <source>
        <dbReference type="EMBL" id="KAF9603617.1"/>
    </source>
</evidence>
<organism evidence="1 2">
    <name type="scientific">Coptis chinensis</name>
    <dbReference type="NCBI Taxonomy" id="261450"/>
    <lineage>
        <taxon>Eukaryota</taxon>
        <taxon>Viridiplantae</taxon>
        <taxon>Streptophyta</taxon>
        <taxon>Embryophyta</taxon>
        <taxon>Tracheophyta</taxon>
        <taxon>Spermatophyta</taxon>
        <taxon>Magnoliopsida</taxon>
        <taxon>Ranunculales</taxon>
        <taxon>Ranunculaceae</taxon>
        <taxon>Coptidoideae</taxon>
        <taxon>Coptis</taxon>
    </lineage>
</organism>
<name>A0A835HSH5_9MAGN</name>
<proteinExistence type="predicted"/>
<keyword evidence="2" id="KW-1185">Reference proteome</keyword>
<sequence length="326" mass="36162">MPNLKASISACCFLTQEENLGSVIAARVVGKYMVSCVLIEFWLIKPLGALGLPIVDNSLQSSDKQEILCRKGFNGTRPSIWALQGLPFMTLACFMDILLTVNNLAAEGCYFIGELPAWLTETEVVSKPDTLKWIDKLFMSNGFRVDVITYDEAAKHVSRNPPSGDYGNILFVAKQLRLSDSQIPSETLRKVVLSIGLTNHASASQRSRLISPNHCSHFHEKLHHRRPRRNRSTSHSMSSLVYSMGITSHSDSGNTDATFKPKLFATSGVYLQRRLGFNELFSPQHSSSPSALQNLSKHPSSCAQAIRRIFPRSRTLKPENPTASVN</sequence>
<reference evidence="1 2" key="1">
    <citation type="submission" date="2020-10" db="EMBL/GenBank/DDBJ databases">
        <title>The Coptis chinensis genome and diversification of protoberbering-type alkaloids.</title>
        <authorList>
            <person name="Wang B."/>
            <person name="Shu S."/>
            <person name="Song C."/>
            <person name="Liu Y."/>
        </authorList>
    </citation>
    <scope>NUCLEOTIDE SEQUENCE [LARGE SCALE GENOMIC DNA]</scope>
    <source>
        <strain evidence="1">HL-2020</strain>
        <tissue evidence="1">Leaf</tissue>
    </source>
</reference>
<dbReference type="PANTHER" id="PTHR43619">
    <property type="entry name" value="S-ADENOSYL-L-METHIONINE-DEPENDENT METHYLTRANSFERASE YKTD-RELATED"/>
    <property type="match status" value="1"/>
</dbReference>
<protein>
    <submittedName>
        <fullName evidence="1">Uncharacterized protein</fullName>
    </submittedName>
</protein>
<accession>A0A835HSH5</accession>
<gene>
    <name evidence="1" type="ORF">IFM89_037116</name>
</gene>
<dbReference type="Proteomes" id="UP000631114">
    <property type="component" value="Unassembled WGS sequence"/>
</dbReference>
<dbReference type="PANTHER" id="PTHR43619:SF2">
    <property type="entry name" value="S-ADENOSYL-L-METHIONINE-DEPENDENT METHYLTRANSFERASES SUPERFAMILY PROTEIN"/>
    <property type="match status" value="1"/>
</dbReference>